<feature type="signal peptide" evidence="1">
    <location>
        <begin position="1"/>
        <end position="19"/>
    </location>
</feature>
<evidence type="ECO:0000256" key="1">
    <source>
        <dbReference type="SAM" id="SignalP"/>
    </source>
</evidence>
<reference evidence="2" key="1">
    <citation type="journal article" date="2020" name="Stud. Mycol.">
        <title>101 Dothideomycetes genomes: a test case for predicting lifestyles and emergence of pathogens.</title>
        <authorList>
            <person name="Haridas S."/>
            <person name="Albert R."/>
            <person name="Binder M."/>
            <person name="Bloem J."/>
            <person name="Labutti K."/>
            <person name="Salamov A."/>
            <person name="Andreopoulos B."/>
            <person name="Baker S."/>
            <person name="Barry K."/>
            <person name="Bills G."/>
            <person name="Bluhm B."/>
            <person name="Cannon C."/>
            <person name="Castanera R."/>
            <person name="Culley D."/>
            <person name="Daum C."/>
            <person name="Ezra D."/>
            <person name="Gonzalez J."/>
            <person name="Henrissat B."/>
            <person name="Kuo A."/>
            <person name="Liang C."/>
            <person name="Lipzen A."/>
            <person name="Lutzoni F."/>
            <person name="Magnuson J."/>
            <person name="Mondo S."/>
            <person name="Nolan M."/>
            <person name="Ohm R."/>
            <person name="Pangilinan J."/>
            <person name="Park H.-J."/>
            <person name="Ramirez L."/>
            <person name="Alfaro M."/>
            <person name="Sun H."/>
            <person name="Tritt A."/>
            <person name="Yoshinaga Y."/>
            <person name="Zwiers L.-H."/>
            <person name="Turgeon B."/>
            <person name="Goodwin S."/>
            <person name="Spatafora J."/>
            <person name="Crous P."/>
            <person name="Grigoriev I."/>
        </authorList>
    </citation>
    <scope>NUCLEOTIDE SEQUENCE</scope>
    <source>
        <strain evidence="2">CBS 107.79</strain>
    </source>
</reference>
<gene>
    <name evidence="2" type="ORF">BU23DRAFT_551939</name>
</gene>
<sequence length="99" mass="10766">MPPPLVFLIAALCLSPIAALSFSPDFNSTIPSILGLTNFSYPSPSNHIESGYADGVINTAFHQPWPSTNIRGRLNHYIRFCYADQASKDALHCSFPAAL</sequence>
<proteinExistence type="predicted"/>
<dbReference type="AlphaFoldDB" id="A0A6A5VFH7"/>
<dbReference type="Proteomes" id="UP000800036">
    <property type="component" value="Unassembled WGS sequence"/>
</dbReference>
<dbReference type="EMBL" id="ML976668">
    <property type="protein sequence ID" value="KAF1975924.1"/>
    <property type="molecule type" value="Genomic_DNA"/>
</dbReference>
<evidence type="ECO:0000313" key="2">
    <source>
        <dbReference type="EMBL" id="KAF1975924.1"/>
    </source>
</evidence>
<organism evidence="2 3">
    <name type="scientific">Bimuria novae-zelandiae CBS 107.79</name>
    <dbReference type="NCBI Taxonomy" id="1447943"/>
    <lineage>
        <taxon>Eukaryota</taxon>
        <taxon>Fungi</taxon>
        <taxon>Dikarya</taxon>
        <taxon>Ascomycota</taxon>
        <taxon>Pezizomycotina</taxon>
        <taxon>Dothideomycetes</taxon>
        <taxon>Pleosporomycetidae</taxon>
        <taxon>Pleosporales</taxon>
        <taxon>Massarineae</taxon>
        <taxon>Didymosphaeriaceae</taxon>
        <taxon>Bimuria</taxon>
    </lineage>
</organism>
<keyword evidence="1" id="KW-0732">Signal</keyword>
<feature type="chain" id="PRO_5025688395" evidence="1">
    <location>
        <begin position="20"/>
        <end position="99"/>
    </location>
</feature>
<protein>
    <submittedName>
        <fullName evidence="2">Uncharacterized protein</fullName>
    </submittedName>
</protein>
<name>A0A6A5VFH7_9PLEO</name>
<accession>A0A6A5VFH7</accession>
<evidence type="ECO:0000313" key="3">
    <source>
        <dbReference type="Proteomes" id="UP000800036"/>
    </source>
</evidence>
<keyword evidence="3" id="KW-1185">Reference proteome</keyword>